<gene>
    <name evidence="17" type="ORF">H9804_09060</name>
</gene>
<dbReference type="InterPro" id="IPR011335">
    <property type="entry name" value="Restrct_endonuc-II-like"/>
</dbReference>
<evidence type="ECO:0000256" key="9">
    <source>
        <dbReference type="ARBA" id="ARBA00023204"/>
    </source>
</evidence>
<evidence type="ECO:0000256" key="7">
    <source>
        <dbReference type="ARBA" id="ARBA00022840"/>
    </source>
</evidence>
<dbReference type="Proteomes" id="UP000824176">
    <property type="component" value="Unassembled WGS sequence"/>
</dbReference>
<reference evidence="17" key="1">
    <citation type="journal article" date="2021" name="PeerJ">
        <title>Extensive microbial diversity within the chicken gut microbiome revealed by metagenomics and culture.</title>
        <authorList>
            <person name="Gilroy R."/>
            <person name="Ravi A."/>
            <person name="Getino M."/>
            <person name="Pursley I."/>
            <person name="Horton D.L."/>
            <person name="Alikhan N.F."/>
            <person name="Baker D."/>
            <person name="Gharbi K."/>
            <person name="Hall N."/>
            <person name="Watson M."/>
            <person name="Adriaenssens E.M."/>
            <person name="Foster-Nyarko E."/>
            <person name="Jarju S."/>
            <person name="Secka A."/>
            <person name="Antonio M."/>
            <person name="Oren A."/>
            <person name="Chaudhuri R.R."/>
            <person name="La Ragione R."/>
            <person name="Hildebrand F."/>
            <person name="Pallen M.J."/>
        </authorList>
    </citation>
    <scope>NUCLEOTIDE SEQUENCE</scope>
    <source>
        <strain evidence="17">ChiW4-1371</strain>
    </source>
</reference>
<comment type="catalytic activity">
    <reaction evidence="11">
        <text>Couples ATP hydrolysis with the unwinding of duplex DNA by translocating in the 3'-5' direction.</text>
        <dbReference type="EC" id="5.6.2.4"/>
    </reaction>
</comment>
<dbReference type="Gene3D" id="3.90.320.10">
    <property type="match status" value="1"/>
</dbReference>
<comment type="catalytic activity">
    <reaction evidence="13">
        <text>ATP + H2O = ADP + phosphate + H(+)</text>
        <dbReference type="Rhea" id="RHEA:13065"/>
        <dbReference type="ChEBI" id="CHEBI:15377"/>
        <dbReference type="ChEBI" id="CHEBI:15378"/>
        <dbReference type="ChEBI" id="CHEBI:30616"/>
        <dbReference type="ChEBI" id="CHEBI:43474"/>
        <dbReference type="ChEBI" id="CHEBI:456216"/>
        <dbReference type="EC" id="5.6.2.4"/>
    </reaction>
</comment>
<dbReference type="Pfam" id="PF13361">
    <property type="entry name" value="UvrD_C"/>
    <property type="match status" value="2"/>
</dbReference>
<evidence type="ECO:0000256" key="13">
    <source>
        <dbReference type="ARBA" id="ARBA00048988"/>
    </source>
</evidence>
<dbReference type="InterPro" id="IPR014016">
    <property type="entry name" value="UvrD-like_ATP-bd"/>
</dbReference>
<feature type="domain" description="UvrD-like helicase C-terminal" evidence="16">
    <location>
        <begin position="459"/>
        <end position="708"/>
    </location>
</feature>
<reference evidence="17" key="2">
    <citation type="submission" date="2021-04" db="EMBL/GenBank/DDBJ databases">
        <authorList>
            <person name="Gilroy R."/>
        </authorList>
    </citation>
    <scope>NUCLEOTIDE SEQUENCE</scope>
    <source>
        <strain evidence="17">ChiW4-1371</strain>
    </source>
</reference>
<keyword evidence="5 14" id="KW-0347">Helicase</keyword>
<keyword evidence="8" id="KW-0238">DNA-binding</keyword>
<dbReference type="InterPro" id="IPR011604">
    <property type="entry name" value="PDDEXK-like_dom_sf"/>
</dbReference>
<dbReference type="GO" id="GO:0003677">
    <property type="term" value="F:DNA binding"/>
    <property type="evidence" value="ECO:0007669"/>
    <property type="project" value="UniProtKB-KW"/>
</dbReference>
<comment type="caution">
    <text evidence="17">The sequence shown here is derived from an EMBL/GenBank/DDBJ whole genome shotgun (WGS) entry which is preliminary data.</text>
</comment>
<evidence type="ECO:0000256" key="2">
    <source>
        <dbReference type="ARBA" id="ARBA00022741"/>
    </source>
</evidence>
<evidence type="ECO:0000256" key="10">
    <source>
        <dbReference type="ARBA" id="ARBA00023235"/>
    </source>
</evidence>
<evidence type="ECO:0000256" key="1">
    <source>
        <dbReference type="ARBA" id="ARBA00022722"/>
    </source>
</evidence>
<evidence type="ECO:0000256" key="12">
    <source>
        <dbReference type="ARBA" id="ARBA00034808"/>
    </source>
</evidence>
<evidence type="ECO:0000256" key="5">
    <source>
        <dbReference type="ARBA" id="ARBA00022806"/>
    </source>
</evidence>
<evidence type="ECO:0000259" key="15">
    <source>
        <dbReference type="PROSITE" id="PS51198"/>
    </source>
</evidence>
<keyword evidence="1" id="KW-0540">Nuclease</keyword>
<proteinExistence type="predicted"/>
<dbReference type="PANTHER" id="PTHR11070">
    <property type="entry name" value="UVRD / RECB / PCRA DNA HELICASE FAMILY MEMBER"/>
    <property type="match status" value="1"/>
</dbReference>
<evidence type="ECO:0000256" key="14">
    <source>
        <dbReference type="PROSITE-ProRule" id="PRU00560"/>
    </source>
</evidence>
<keyword evidence="10" id="KW-0413">Isomerase</keyword>
<evidence type="ECO:0000256" key="11">
    <source>
        <dbReference type="ARBA" id="ARBA00034617"/>
    </source>
</evidence>
<keyword evidence="6" id="KW-0269">Exonuclease</keyword>
<dbReference type="PANTHER" id="PTHR11070:SF67">
    <property type="entry name" value="DNA 3'-5' HELICASE"/>
    <property type="match status" value="1"/>
</dbReference>
<evidence type="ECO:0000256" key="3">
    <source>
        <dbReference type="ARBA" id="ARBA00022763"/>
    </source>
</evidence>
<dbReference type="InterPro" id="IPR027417">
    <property type="entry name" value="P-loop_NTPase"/>
</dbReference>
<feature type="binding site" evidence="14">
    <location>
        <begin position="15"/>
        <end position="22"/>
    </location>
    <ligand>
        <name>ATP</name>
        <dbReference type="ChEBI" id="CHEBI:30616"/>
    </ligand>
</feature>
<dbReference type="EC" id="5.6.2.4" evidence="12"/>
<evidence type="ECO:0000256" key="8">
    <source>
        <dbReference type="ARBA" id="ARBA00023125"/>
    </source>
</evidence>
<dbReference type="SUPFAM" id="SSF52540">
    <property type="entry name" value="P-loop containing nucleoside triphosphate hydrolases"/>
    <property type="match status" value="1"/>
</dbReference>
<dbReference type="GO" id="GO:0005524">
    <property type="term" value="F:ATP binding"/>
    <property type="evidence" value="ECO:0007669"/>
    <property type="project" value="UniProtKB-UniRule"/>
</dbReference>
<dbReference type="Pfam" id="PF00580">
    <property type="entry name" value="UvrD-helicase"/>
    <property type="match status" value="1"/>
</dbReference>
<dbReference type="GO" id="GO:0000725">
    <property type="term" value="P:recombinational repair"/>
    <property type="evidence" value="ECO:0007669"/>
    <property type="project" value="TreeGrafter"/>
</dbReference>
<dbReference type="PROSITE" id="PS51198">
    <property type="entry name" value="UVRD_HELICASE_ATP_BIND"/>
    <property type="match status" value="1"/>
</dbReference>
<dbReference type="EMBL" id="DXAQ01000134">
    <property type="protein sequence ID" value="HIZ90085.1"/>
    <property type="molecule type" value="Genomic_DNA"/>
</dbReference>
<dbReference type="Gene3D" id="3.40.50.300">
    <property type="entry name" value="P-loop containing nucleotide triphosphate hydrolases"/>
    <property type="match status" value="4"/>
</dbReference>
<keyword evidence="3" id="KW-0227">DNA damage</keyword>
<keyword evidence="9" id="KW-0234">DNA repair</keyword>
<dbReference type="GO" id="GO:0043138">
    <property type="term" value="F:3'-5' DNA helicase activity"/>
    <property type="evidence" value="ECO:0007669"/>
    <property type="project" value="UniProtKB-EC"/>
</dbReference>
<dbReference type="InterPro" id="IPR014017">
    <property type="entry name" value="DNA_helicase_UvrD-like_C"/>
</dbReference>
<feature type="domain" description="UvrD-like helicase ATP-binding" evidence="15">
    <location>
        <begin position="1"/>
        <end position="458"/>
    </location>
</feature>
<evidence type="ECO:0000256" key="6">
    <source>
        <dbReference type="ARBA" id="ARBA00022839"/>
    </source>
</evidence>
<evidence type="ECO:0000256" key="4">
    <source>
        <dbReference type="ARBA" id="ARBA00022801"/>
    </source>
</evidence>
<dbReference type="InterPro" id="IPR000212">
    <property type="entry name" value="DNA_helicase_UvrD/REP"/>
</dbReference>
<dbReference type="AlphaFoldDB" id="A0A9D2GWM5"/>
<dbReference type="GO" id="GO:0005829">
    <property type="term" value="C:cytosol"/>
    <property type="evidence" value="ECO:0007669"/>
    <property type="project" value="TreeGrafter"/>
</dbReference>
<evidence type="ECO:0000259" key="16">
    <source>
        <dbReference type="PROSITE" id="PS51217"/>
    </source>
</evidence>
<name>A0A9D2GWM5_9BACT</name>
<keyword evidence="7 14" id="KW-0067">ATP-binding</keyword>
<accession>A0A9D2GWM5</accession>
<keyword evidence="4 14" id="KW-0378">Hydrolase</keyword>
<keyword evidence="2 14" id="KW-0547">Nucleotide-binding</keyword>
<dbReference type="PROSITE" id="PS51217">
    <property type="entry name" value="UVRD_HELICASE_CTER"/>
    <property type="match status" value="1"/>
</dbReference>
<sequence>MASSLNKYDNLALEASAGTGKTFQLAMRVTGMLLTGVAPRDILCLTFTKKATAEMKERIIKFINEFAEGTASESEYNFIAPFMEKYAEKLNVEFNDNFIKETAAAARDNLFSHFSELNIKTIDSFNNTILRIFPFEAGFRPDFDIQSDEETSIIKKTAFYNLIAEILADASWKNILDKIYPVLEIPTVTLISTLQSYAEYSADNILKLENAVNNAPKAKDIVDMLNNAIKLQNEIPDLCQKFKKTFEQDNLGVNAAKAVAKLDYKKIKEISEIAFFVNDIDETPNFKKYEFSSTQRNIHNKITNKLQEYWLLYGDIITGLSLNLGKSLHEKMDELKKAQNMLTYGDISDAVYYMLASKESTIDKDYLYFRLDGRINHLLIDEFQDTSISQWLTLKPLAEEAMAGIGQNDKSGSFFYVGDPKQNIYRFRGGSSSLFRLLLKEYKDKLSSQTLNINYRSGKNIVEIVNQISNDIYKQYGEDFAIFKIDQKAATINGDGYVEISHNLDKQNKEDNPYYLTYTLERIKKCIENGWKYKDIAILTVSNKHGEDLINFLEDNNIPVQAETSANLTSSPVYNIIMALAEFIETDNDYAFFQYMFTSPKACNNNIMQDRNLFNAEKFKIKNILLNIVNFTIFDKILYLADKLDLQGRFNGNPDFNAVLDVISKCAYNCTNIADFKETVNKAASSEQALSQGQKNAVTVMTIHKSKGLQFPVVMLPNLARDISINAKNSQLFIADNNVFGDSKLCCVYPKKLLPYITGTDAEKFMEKENTLVLQDSVNMLYVAMTRAEKALFINADIPKDMPLNMSQLVGFFFPENIEKGVLQAEIKQEKETIKPVTINFKIEKEKELIDKKAFYSKDENITKNAAASIFGSCLHAGLFMLEYGKKETLNLAINYMNSKFGSQIDDNSFKLILKYLDTVYNNKSWQNLFKGRVFKERRIGNDNNLYSVDIYSEMEDKIIIMDYKTGTLDDKILNDYKEQVLKYAKILKKIYNKNTECYIFHMDKGVIPV</sequence>
<evidence type="ECO:0000313" key="17">
    <source>
        <dbReference type="EMBL" id="HIZ90085.1"/>
    </source>
</evidence>
<evidence type="ECO:0000313" key="18">
    <source>
        <dbReference type="Proteomes" id="UP000824176"/>
    </source>
</evidence>
<organism evidence="17 18">
    <name type="scientific">Candidatus Mucispirillum faecigallinarum</name>
    <dbReference type="NCBI Taxonomy" id="2838699"/>
    <lineage>
        <taxon>Bacteria</taxon>
        <taxon>Pseudomonadati</taxon>
        <taxon>Deferribacterota</taxon>
        <taxon>Deferribacteres</taxon>
        <taxon>Deferribacterales</taxon>
        <taxon>Mucispirillaceae</taxon>
        <taxon>Mucispirillum</taxon>
    </lineage>
</organism>
<dbReference type="SUPFAM" id="SSF52980">
    <property type="entry name" value="Restriction endonuclease-like"/>
    <property type="match status" value="1"/>
</dbReference>
<protein>
    <recommendedName>
        <fullName evidence="12">DNA 3'-5' helicase</fullName>
        <ecNumber evidence="12">5.6.2.4</ecNumber>
    </recommendedName>
</protein>
<dbReference type="GO" id="GO:0004527">
    <property type="term" value="F:exonuclease activity"/>
    <property type="evidence" value="ECO:0007669"/>
    <property type="project" value="UniProtKB-KW"/>
</dbReference>